<dbReference type="AlphaFoldDB" id="A0A7Z0N3F0"/>
<keyword evidence="4" id="KW-1185">Reference proteome</keyword>
<dbReference type="CDD" id="cd07012">
    <property type="entry name" value="PBP2_Bug_TTT"/>
    <property type="match status" value="1"/>
</dbReference>
<dbReference type="RefSeq" id="WP_180089549.1">
    <property type="nucleotide sequence ID" value="NZ_CAXAZJ010000001.1"/>
</dbReference>
<reference evidence="3 4" key="1">
    <citation type="submission" date="2020-07" db="EMBL/GenBank/DDBJ databases">
        <title>Halomonas sp. QX-2 draft genome sequence.</title>
        <authorList>
            <person name="Qiu X."/>
        </authorList>
    </citation>
    <scope>NUCLEOTIDE SEQUENCE [LARGE SCALE GENOMIC DNA]</scope>
    <source>
        <strain evidence="3 4">QX-2</strain>
    </source>
</reference>
<dbReference type="Gene3D" id="3.40.190.10">
    <property type="entry name" value="Periplasmic binding protein-like II"/>
    <property type="match status" value="1"/>
</dbReference>
<dbReference type="EMBL" id="JACCGK010000001">
    <property type="protein sequence ID" value="NYT70889.1"/>
    <property type="molecule type" value="Genomic_DNA"/>
</dbReference>
<protein>
    <submittedName>
        <fullName evidence="3">Tripartite tricarboxylate transporter substrate binding protein</fullName>
    </submittedName>
</protein>
<keyword evidence="2" id="KW-0732">Signal</keyword>
<dbReference type="PANTHER" id="PTHR42928">
    <property type="entry name" value="TRICARBOXYLATE-BINDING PROTEIN"/>
    <property type="match status" value="1"/>
</dbReference>
<evidence type="ECO:0000313" key="3">
    <source>
        <dbReference type="EMBL" id="NYT70889.1"/>
    </source>
</evidence>
<dbReference type="Pfam" id="PF03401">
    <property type="entry name" value="TctC"/>
    <property type="match status" value="1"/>
</dbReference>
<accession>A0A7Z0N3F0</accession>
<dbReference type="Gene3D" id="3.40.190.150">
    <property type="entry name" value="Bordetella uptake gene, domain 1"/>
    <property type="match status" value="1"/>
</dbReference>
<feature type="chain" id="PRO_5031452902" evidence="2">
    <location>
        <begin position="25"/>
        <end position="324"/>
    </location>
</feature>
<dbReference type="PIRSF" id="PIRSF017082">
    <property type="entry name" value="YflP"/>
    <property type="match status" value="1"/>
</dbReference>
<dbReference type="Proteomes" id="UP000520876">
    <property type="component" value="Unassembled WGS sequence"/>
</dbReference>
<feature type="signal peptide" evidence="2">
    <location>
        <begin position="1"/>
        <end position="24"/>
    </location>
</feature>
<gene>
    <name evidence="3" type="ORF">HZU72_00400</name>
</gene>
<dbReference type="InterPro" id="IPR005064">
    <property type="entry name" value="BUG"/>
</dbReference>
<comment type="caution">
    <text evidence="3">The sequence shown here is derived from an EMBL/GenBank/DDBJ whole genome shotgun (WGS) entry which is preliminary data.</text>
</comment>
<organism evidence="3 4">
    <name type="scientific">Vreelandella sedimenti</name>
    <dbReference type="NCBI Taxonomy" id="2729618"/>
    <lineage>
        <taxon>Bacteria</taxon>
        <taxon>Pseudomonadati</taxon>
        <taxon>Pseudomonadota</taxon>
        <taxon>Gammaproteobacteria</taxon>
        <taxon>Oceanospirillales</taxon>
        <taxon>Halomonadaceae</taxon>
        <taxon>Vreelandella</taxon>
    </lineage>
</organism>
<dbReference type="InterPro" id="IPR042100">
    <property type="entry name" value="Bug_dom1"/>
</dbReference>
<name>A0A7Z0N3F0_9GAMM</name>
<evidence type="ECO:0000313" key="4">
    <source>
        <dbReference type="Proteomes" id="UP000520876"/>
    </source>
</evidence>
<evidence type="ECO:0000256" key="1">
    <source>
        <dbReference type="ARBA" id="ARBA00006987"/>
    </source>
</evidence>
<evidence type="ECO:0000256" key="2">
    <source>
        <dbReference type="SAM" id="SignalP"/>
    </source>
</evidence>
<sequence>MKAQHLIMSSALLLGLQWTAPLVADDFPEKPINIVVPWPAGGAYDLAARLMAEHASQTFSVPLVVQNVTGAAGSTGVRHVADATADGYTVGVMGTHAIAQSFMNPNATALNDLTPLVFIGPEPAALAVTDDTDIADISVYLNTLKEAPGSIINGNDSPGGFSFIAAAMLENQFDVELTKIPYQGYAPTVSALLSGEVMSALLPIPLLADQHDAGQLNLLGVAAEQRHPFAPEVPTFKEQGYDFIAEDFFMLYLPGEVTEARRNKLAGMFYELLQDTSFQDAAHDIGLVIQPKSQDETEHYLQQRADEVYAILTESNLVDDSLTR</sequence>
<proteinExistence type="inferred from homology"/>
<comment type="similarity">
    <text evidence="1">Belongs to the UPF0065 (bug) family.</text>
</comment>
<dbReference type="PANTHER" id="PTHR42928:SF5">
    <property type="entry name" value="BLR1237 PROTEIN"/>
    <property type="match status" value="1"/>
</dbReference>